<evidence type="ECO:0000313" key="3">
    <source>
        <dbReference type="Proteomes" id="UP001162164"/>
    </source>
</evidence>
<evidence type="ECO:0000259" key="1">
    <source>
        <dbReference type="PROSITE" id="PS50076"/>
    </source>
</evidence>
<protein>
    <recommendedName>
        <fullName evidence="1">J domain-containing protein</fullName>
    </recommendedName>
</protein>
<reference evidence="2" key="1">
    <citation type="journal article" date="2023" name="Insect Mol. Biol.">
        <title>Genome sequencing provides insights into the evolution of gene families encoding plant cell wall-degrading enzymes in longhorned beetles.</title>
        <authorList>
            <person name="Shin N.R."/>
            <person name="Okamura Y."/>
            <person name="Kirsch R."/>
            <person name="Pauchet Y."/>
        </authorList>
    </citation>
    <scope>NUCLEOTIDE SEQUENCE</scope>
    <source>
        <strain evidence="2">MMC_N1</strain>
    </source>
</reference>
<sequence length="328" mass="38631">MGIEETSDQEQIRAAYLAMVKRFHPDSGTEEANAEKFQEIDNAFRILIKKKSQERWDVEEAVIVEDGPDIKHTAPQHRQYLSYDGIGTGTPFQRMKQYSKMRAMKAAENVYEHRVAKSKAEEHSVLDKNRIYETWEKVPLKHKIKTKHGFDRLVEDLIQESMSRGEFSNLKGCGKPLRTYQNTNPYVDFVTHKINEVLIDNGFSPEWITLQKEIRKEANQLRDDLMMERKYFGPYPLSVEENIEWSERVYQYAKVADDINKKISKFNLVVPVLNKQMLQISLQNEAQRAMVNGKSCEDPSRRIQKRAKVHWRYRGIGNELVWVHRFFF</sequence>
<comment type="caution">
    <text evidence="2">The sequence shown here is derived from an EMBL/GenBank/DDBJ whole genome shotgun (WGS) entry which is preliminary data.</text>
</comment>
<keyword evidence="3" id="KW-1185">Reference proteome</keyword>
<dbReference type="Proteomes" id="UP001162164">
    <property type="component" value="Unassembled WGS sequence"/>
</dbReference>
<gene>
    <name evidence="2" type="ORF">NQ317_008655</name>
</gene>
<dbReference type="Pfam" id="PF09350">
    <property type="entry name" value="DJC28_CD"/>
    <property type="match status" value="1"/>
</dbReference>
<dbReference type="Gene3D" id="1.10.287.110">
    <property type="entry name" value="DnaJ domain"/>
    <property type="match status" value="1"/>
</dbReference>
<dbReference type="PANTHER" id="PTHR39158:SF1">
    <property type="entry name" value="DNAJ HOMOLOG SUBFAMILY C MEMBER 28"/>
    <property type="match status" value="1"/>
</dbReference>
<dbReference type="Pfam" id="PF00226">
    <property type="entry name" value="DnaJ"/>
    <property type="match status" value="1"/>
</dbReference>
<dbReference type="InterPro" id="IPR001623">
    <property type="entry name" value="DnaJ_domain"/>
</dbReference>
<dbReference type="InterPro" id="IPR052573">
    <property type="entry name" value="DnaJ_C_subfamily_28"/>
</dbReference>
<evidence type="ECO:0000313" key="2">
    <source>
        <dbReference type="EMBL" id="KAJ8983953.1"/>
    </source>
</evidence>
<dbReference type="InterPro" id="IPR018961">
    <property type="entry name" value="DnaJ_homolog_subfam-C_membr-28"/>
</dbReference>
<dbReference type="PANTHER" id="PTHR39158">
    <property type="entry name" value="OS08G0560600 PROTEIN"/>
    <property type="match status" value="1"/>
</dbReference>
<dbReference type="SUPFAM" id="SSF46565">
    <property type="entry name" value="Chaperone J-domain"/>
    <property type="match status" value="1"/>
</dbReference>
<accession>A0ABQ9K0S5</accession>
<dbReference type="SMART" id="SM00271">
    <property type="entry name" value="DnaJ"/>
    <property type="match status" value="1"/>
</dbReference>
<dbReference type="InterPro" id="IPR036869">
    <property type="entry name" value="J_dom_sf"/>
</dbReference>
<proteinExistence type="predicted"/>
<dbReference type="EMBL" id="JAPWTJ010000053">
    <property type="protein sequence ID" value="KAJ8983953.1"/>
    <property type="molecule type" value="Genomic_DNA"/>
</dbReference>
<dbReference type="PROSITE" id="PS50076">
    <property type="entry name" value="DNAJ_2"/>
    <property type="match status" value="1"/>
</dbReference>
<feature type="domain" description="J" evidence="1">
    <location>
        <begin position="1"/>
        <end position="60"/>
    </location>
</feature>
<dbReference type="CDD" id="cd06257">
    <property type="entry name" value="DnaJ"/>
    <property type="match status" value="1"/>
</dbReference>
<organism evidence="2 3">
    <name type="scientific">Molorchus minor</name>
    <dbReference type="NCBI Taxonomy" id="1323400"/>
    <lineage>
        <taxon>Eukaryota</taxon>
        <taxon>Metazoa</taxon>
        <taxon>Ecdysozoa</taxon>
        <taxon>Arthropoda</taxon>
        <taxon>Hexapoda</taxon>
        <taxon>Insecta</taxon>
        <taxon>Pterygota</taxon>
        <taxon>Neoptera</taxon>
        <taxon>Endopterygota</taxon>
        <taxon>Coleoptera</taxon>
        <taxon>Polyphaga</taxon>
        <taxon>Cucujiformia</taxon>
        <taxon>Chrysomeloidea</taxon>
        <taxon>Cerambycidae</taxon>
        <taxon>Lamiinae</taxon>
        <taxon>Monochamini</taxon>
        <taxon>Molorchus</taxon>
    </lineage>
</organism>
<name>A0ABQ9K0S5_9CUCU</name>